<reference evidence="2" key="1">
    <citation type="journal article" date="2024" name="Proc. Natl. Acad. Sci. U.S.A.">
        <title>Extraordinary preservation of gene collinearity over three hundred million years revealed in homosporous lycophytes.</title>
        <authorList>
            <person name="Li C."/>
            <person name="Wickell D."/>
            <person name="Kuo L.Y."/>
            <person name="Chen X."/>
            <person name="Nie B."/>
            <person name="Liao X."/>
            <person name="Peng D."/>
            <person name="Ji J."/>
            <person name="Jenkins J."/>
            <person name="Williams M."/>
            <person name="Shu S."/>
            <person name="Plott C."/>
            <person name="Barry K."/>
            <person name="Rajasekar S."/>
            <person name="Grimwood J."/>
            <person name="Han X."/>
            <person name="Sun S."/>
            <person name="Hou Z."/>
            <person name="He W."/>
            <person name="Dai G."/>
            <person name="Sun C."/>
            <person name="Schmutz J."/>
            <person name="Leebens-Mack J.H."/>
            <person name="Li F.W."/>
            <person name="Wang L."/>
        </authorList>
    </citation>
    <scope>NUCLEOTIDE SEQUENCE [LARGE SCALE GENOMIC DNA]</scope>
    <source>
        <strain evidence="2">cv. PW_Plant_1</strain>
    </source>
</reference>
<protein>
    <submittedName>
        <fullName evidence="1">Uncharacterized protein</fullName>
    </submittedName>
</protein>
<organism evidence="1 2">
    <name type="scientific">Diphasiastrum complanatum</name>
    <name type="common">Issler's clubmoss</name>
    <name type="synonym">Lycopodium complanatum</name>
    <dbReference type="NCBI Taxonomy" id="34168"/>
    <lineage>
        <taxon>Eukaryota</taxon>
        <taxon>Viridiplantae</taxon>
        <taxon>Streptophyta</taxon>
        <taxon>Embryophyta</taxon>
        <taxon>Tracheophyta</taxon>
        <taxon>Lycopodiopsida</taxon>
        <taxon>Lycopodiales</taxon>
        <taxon>Lycopodiaceae</taxon>
        <taxon>Lycopodioideae</taxon>
        <taxon>Diphasiastrum</taxon>
    </lineage>
</organism>
<dbReference type="Proteomes" id="UP001162992">
    <property type="component" value="Chromosome 23"/>
</dbReference>
<accession>A0ACC2AAQ2</accession>
<dbReference type="EMBL" id="CM055114">
    <property type="protein sequence ID" value="KAJ7514601.1"/>
    <property type="molecule type" value="Genomic_DNA"/>
</dbReference>
<comment type="caution">
    <text evidence="1">The sequence shown here is derived from an EMBL/GenBank/DDBJ whole genome shotgun (WGS) entry which is preliminary data.</text>
</comment>
<name>A0ACC2AAQ2_DIPCM</name>
<gene>
    <name evidence="1" type="ORF">O6H91_23G051700</name>
</gene>
<evidence type="ECO:0000313" key="2">
    <source>
        <dbReference type="Proteomes" id="UP001162992"/>
    </source>
</evidence>
<keyword evidence="2" id="KW-1185">Reference proteome</keyword>
<sequence>MWYLDTDVGQPEFTVPGCLSLHILQEPIIGSPILHLHIPEKSYFYGDISPKDDPTQFIAAFRTDMITSAFSTMIVSNKHNIEEHPICRFWQNDDNKSKATKLLSIEIYTDCSVAQSHSFYDGFSCRHGKNAVELRALRIMACFRIAMEENHFYFHFERLIYVQRQVKLWLAKLHTRFHYRTQKKNASSLPGTRDSNPLQYQCTTCGPSNDIPTKDYGGWKYFFSSVSRLWDS</sequence>
<evidence type="ECO:0000313" key="1">
    <source>
        <dbReference type="EMBL" id="KAJ7514601.1"/>
    </source>
</evidence>
<proteinExistence type="predicted"/>